<name>W1P124_AMBTC</name>
<reference evidence="2" key="1">
    <citation type="journal article" date="2013" name="Science">
        <title>The Amborella genome and the evolution of flowering plants.</title>
        <authorList>
            <consortium name="Amborella Genome Project"/>
        </authorList>
    </citation>
    <scope>NUCLEOTIDE SEQUENCE [LARGE SCALE GENOMIC DNA]</scope>
</reference>
<dbReference type="Proteomes" id="UP000017836">
    <property type="component" value="Unassembled WGS sequence"/>
</dbReference>
<keyword evidence="2" id="KW-1185">Reference proteome</keyword>
<evidence type="ECO:0000313" key="2">
    <source>
        <dbReference type="Proteomes" id="UP000017836"/>
    </source>
</evidence>
<evidence type="ECO:0000313" key="1">
    <source>
        <dbReference type="EMBL" id="ERN01236.1"/>
    </source>
</evidence>
<gene>
    <name evidence="1" type="ORF">AMTR_s00002p00242460</name>
</gene>
<dbReference type="AlphaFoldDB" id="W1P124"/>
<dbReference type="Gramene" id="ERN01236">
    <property type="protein sequence ID" value="ERN01236"/>
    <property type="gene ID" value="AMTR_s00002p00242460"/>
</dbReference>
<protein>
    <submittedName>
        <fullName evidence="1">Uncharacterized protein</fullName>
    </submittedName>
</protein>
<dbReference type="EMBL" id="KI394767">
    <property type="protein sequence ID" value="ERN01236.1"/>
    <property type="molecule type" value="Genomic_DNA"/>
</dbReference>
<accession>W1P124</accession>
<organism evidence="1 2">
    <name type="scientific">Amborella trichopoda</name>
    <dbReference type="NCBI Taxonomy" id="13333"/>
    <lineage>
        <taxon>Eukaryota</taxon>
        <taxon>Viridiplantae</taxon>
        <taxon>Streptophyta</taxon>
        <taxon>Embryophyta</taxon>
        <taxon>Tracheophyta</taxon>
        <taxon>Spermatophyta</taxon>
        <taxon>Magnoliopsida</taxon>
        <taxon>Amborellales</taxon>
        <taxon>Amborellaceae</taxon>
        <taxon>Amborella</taxon>
    </lineage>
</organism>
<proteinExistence type="predicted"/>
<dbReference type="HOGENOM" id="CLU_1505448_0_0_1"/>
<sequence length="179" mass="20093">MQKLLDNSNLRRSLPFLECAARQKSRLHLGLPRASKAAHDPPLFYQPVRPLLNRPHFSALFFFFFNVSGSCGQTIAQQASRFRRLKRRPLRACSAPLTAHSEEDARAVKNVILESFLNGVEIDVNDSMNLNYASEIKEEVLLRMDLKVVYPDIFQRLTGGSGGARGASANRPRGEDEPV</sequence>